<dbReference type="GO" id="GO:0005634">
    <property type="term" value="C:nucleus"/>
    <property type="evidence" value="ECO:0007669"/>
    <property type="project" value="UniProtKB-SubCell"/>
</dbReference>
<protein>
    <submittedName>
        <fullName evidence="5">Uncharacterized protein</fullName>
    </submittedName>
</protein>
<sequence>MLCSFWARRGRMHAQHPEPTCLATILQLNIFAGITRGLTRTAEPAGVQRGGGLWRGGRCGARHMGGPMYGHAAARARCRAVKHGFRGRAYETWIADGDGGQALSELFHAIAVLPLPLPAPAAAWHRVPRGGAAAAHGRVARTCDDPHCAAESAADDPHAAVCAEPRGGGKRSGAVGEIVSAALNVLGAPGGMIENPDIMQEFFACMDCVAQDFTGAFCALPDRAFDALMQCAISALALQERYSLVAACTFLGTLIHRTALYAPISPELLQQLQVHMICVHGRAIMRAVLCGFAGTAPRSATPQEEYPEEYECLMVLTSRWEEGLSSLIVPATSITN</sequence>
<keyword evidence="4" id="KW-0539">Nucleus</keyword>
<dbReference type="Pfam" id="PF18806">
    <property type="entry name" value="Importin_rep_3"/>
    <property type="match status" value="1"/>
</dbReference>
<keyword evidence="3" id="KW-0813">Transport</keyword>
<comment type="caution">
    <text evidence="5">The sequence shown here is derived from an EMBL/GenBank/DDBJ whole genome shotgun (WGS) entry which is preliminary data.</text>
</comment>
<comment type="subcellular location">
    <subcellularLocation>
        <location evidence="1">Nucleus</location>
    </subcellularLocation>
</comment>
<accession>A0AAD7MZI4</accession>
<gene>
    <name evidence="5" type="ORF">DFH07DRAFT_985486</name>
</gene>
<evidence type="ECO:0000256" key="2">
    <source>
        <dbReference type="ARBA" id="ARBA00007991"/>
    </source>
</evidence>
<comment type="similarity">
    <text evidence="2">Belongs to the importin beta family.</text>
</comment>
<organism evidence="5 6">
    <name type="scientific">Mycena maculata</name>
    <dbReference type="NCBI Taxonomy" id="230809"/>
    <lineage>
        <taxon>Eukaryota</taxon>
        <taxon>Fungi</taxon>
        <taxon>Dikarya</taxon>
        <taxon>Basidiomycota</taxon>
        <taxon>Agaricomycotina</taxon>
        <taxon>Agaricomycetes</taxon>
        <taxon>Agaricomycetidae</taxon>
        <taxon>Agaricales</taxon>
        <taxon>Marasmiineae</taxon>
        <taxon>Mycenaceae</taxon>
        <taxon>Mycena</taxon>
    </lineage>
</organism>
<dbReference type="InterPro" id="IPR011989">
    <property type="entry name" value="ARM-like"/>
</dbReference>
<proteinExistence type="inferred from homology"/>
<dbReference type="EMBL" id="JARJLG010000142">
    <property type="protein sequence ID" value="KAJ7737614.1"/>
    <property type="molecule type" value="Genomic_DNA"/>
</dbReference>
<keyword evidence="6" id="KW-1185">Reference proteome</keyword>
<dbReference type="Gene3D" id="1.25.10.10">
    <property type="entry name" value="Leucine-rich Repeat Variant"/>
    <property type="match status" value="1"/>
</dbReference>
<evidence type="ECO:0000256" key="1">
    <source>
        <dbReference type="ARBA" id="ARBA00004123"/>
    </source>
</evidence>
<evidence type="ECO:0000256" key="3">
    <source>
        <dbReference type="ARBA" id="ARBA00022448"/>
    </source>
</evidence>
<dbReference type="AlphaFoldDB" id="A0AAD7MZI4"/>
<evidence type="ECO:0000256" key="4">
    <source>
        <dbReference type="ARBA" id="ARBA00023242"/>
    </source>
</evidence>
<name>A0AAD7MZI4_9AGAR</name>
<evidence type="ECO:0000313" key="5">
    <source>
        <dbReference type="EMBL" id="KAJ7737614.1"/>
    </source>
</evidence>
<reference evidence="5" key="1">
    <citation type="submission" date="2023-03" db="EMBL/GenBank/DDBJ databases">
        <title>Massive genome expansion in bonnet fungi (Mycena s.s.) driven by repeated elements and novel gene families across ecological guilds.</title>
        <authorList>
            <consortium name="Lawrence Berkeley National Laboratory"/>
            <person name="Harder C.B."/>
            <person name="Miyauchi S."/>
            <person name="Viragh M."/>
            <person name="Kuo A."/>
            <person name="Thoen E."/>
            <person name="Andreopoulos B."/>
            <person name="Lu D."/>
            <person name="Skrede I."/>
            <person name="Drula E."/>
            <person name="Henrissat B."/>
            <person name="Morin E."/>
            <person name="Kohler A."/>
            <person name="Barry K."/>
            <person name="LaButti K."/>
            <person name="Morin E."/>
            <person name="Salamov A."/>
            <person name="Lipzen A."/>
            <person name="Mereny Z."/>
            <person name="Hegedus B."/>
            <person name="Baldrian P."/>
            <person name="Stursova M."/>
            <person name="Weitz H."/>
            <person name="Taylor A."/>
            <person name="Grigoriev I.V."/>
            <person name="Nagy L.G."/>
            <person name="Martin F."/>
            <person name="Kauserud H."/>
        </authorList>
    </citation>
    <scope>NUCLEOTIDE SEQUENCE</scope>
    <source>
        <strain evidence="5">CBHHK188m</strain>
    </source>
</reference>
<dbReference type="Proteomes" id="UP001215280">
    <property type="component" value="Unassembled WGS sequence"/>
</dbReference>
<evidence type="ECO:0000313" key="6">
    <source>
        <dbReference type="Proteomes" id="UP001215280"/>
    </source>
</evidence>
<dbReference type="InterPro" id="IPR040520">
    <property type="entry name" value="Importin_rep_3"/>
</dbReference>